<protein>
    <submittedName>
        <fullName evidence="1">Uncharacterized protein</fullName>
    </submittedName>
</protein>
<sequence length="162" mass="18473">MVRGCIISSELALKKGLFRVNELTLKKGYLGLSKGVQHSEFALKRSYLGLVILNIHLKMIENKYDYKKALLKDLMKNIPNSFIIEVCTSAFFNILLIPSRWYNDQVAQLSENEIHVLPSIQLFNTSQSVPTHSNLNLKYSYPDIIHGGNIFTPELKENITDC</sequence>
<dbReference type="AlphaFoldDB" id="U9TSB5"/>
<reference evidence="1" key="1">
    <citation type="submission" date="2013-07" db="EMBL/GenBank/DDBJ databases">
        <title>The genome of an arbuscular mycorrhizal fungus provides insights into the evolution of the oldest plant symbiosis.</title>
        <authorList>
            <consortium name="DOE Joint Genome Institute"/>
            <person name="Tisserant E."/>
            <person name="Malbreil M."/>
            <person name="Kuo A."/>
            <person name="Kohler A."/>
            <person name="Symeonidi A."/>
            <person name="Balestrini R."/>
            <person name="Charron P."/>
            <person name="Duensing N."/>
            <person name="Frei-dit-Frey N."/>
            <person name="Gianinazzi-Pearson V."/>
            <person name="Gilbert B."/>
            <person name="Handa Y."/>
            <person name="Hijri M."/>
            <person name="Kaul R."/>
            <person name="Kawaguchi M."/>
            <person name="Krajinski F."/>
            <person name="Lammers P."/>
            <person name="Lapierre D."/>
            <person name="Masclaux F.G."/>
            <person name="Murat C."/>
            <person name="Morin E."/>
            <person name="Ndikumana S."/>
            <person name="Pagni M."/>
            <person name="Petitpierre D."/>
            <person name="Requena N."/>
            <person name="Rosikiewicz P."/>
            <person name="Riley R."/>
            <person name="Saito K."/>
            <person name="San Clemente H."/>
            <person name="Shapiro H."/>
            <person name="van Tuinen D."/>
            <person name="Becard G."/>
            <person name="Bonfante P."/>
            <person name="Paszkowski U."/>
            <person name="Shachar-Hill Y."/>
            <person name="Young J.P."/>
            <person name="Sanders I.R."/>
            <person name="Henrissat B."/>
            <person name="Rensing S.A."/>
            <person name="Grigoriev I.V."/>
            <person name="Corradi N."/>
            <person name="Roux C."/>
            <person name="Martin F."/>
        </authorList>
    </citation>
    <scope>NUCLEOTIDE SEQUENCE</scope>
    <source>
        <strain evidence="1">DAOM 197198</strain>
    </source>
</reference>
<proteinExistence type="predicted"/>
<gene>
    <name evidence="1" type="ORF">GLOINDRAFT_28725</name>
</gene>
<organism evidence="1">
    <name type="scientific">Rhizophagus irregularis (strain DAOM 181602 / DAOM 197198 / MUCL 43194)</name>
    <name type="common">Arbuscular mycorrhizal fungus</name>
    <name type="synonym">Glomus intraradices</name>
    <dbReference type="NCBI Taxonomy" id="747089"/>
    <lineage>
        <taxon>Eukaryota</taxon>
        <taxon>Fungi</taxon>
        <taxon>Fungi incertae sedis</taxon>
        <taxon>Mucoromycota</taxon>
        <taxon>Glomeromycotina</taxon>
        <taxon>Glomeromycetes</taxon>
        <taxon>Glomerales</taxon>
        <taxon>Glomeraceae</taxon>
        <taxon>Rhizophagus</taxon>
    </lineage>
</organism>
<name>U9TSB5_RHIID</name>
<dbReference type="VEuPathDB" id="FungiDB:RhiirFUN_002909"/>
<accession>U9TSB5</accession>
<dbReference type="EMBL" id="KI286416">
    <property type="protein sequence ID" value="ESA11054.1"/>
    <property type="molecule type" value="Genomic_DNA"/>
</dbReference>
<dbReference type="HOGENOM" id="CLU_1636280_0_0_1"/>
<evidence type="ECO:0000313" key="1">
    <source>
        <dbReference type="EMBL" id="ESA11054.1"/>
    </source>
</evidence>